<gene>
    <name evidence="2" type="ORF">McpCs1_17540</name>
</gene>
<name>A0AAE4SC24_9EURY</name>
<feature type="domain" description="4Fe-4S ferredoxin-type" evidence="1">
    <location>
        <begin position="100"/>
        <end position="128"/>
    </location>
</feature>
<dbReference type="PANTHER" id="PTHR43122">
    <property type="entry name" value="FERREDOXIN SUBUNIT OF PYRUVATE:FLAVODOXIN OXIDOREDUCTASE-RELATED"/>
    <property type="match status" value="1"/>
</dbReference>
<evidence type="ECO:0000313" key="2">
    <source>
        <dbReference type="EMBL" id="MDV0444347.1"/>
    </source>
</evidence>
<dbReference type="GO" id="GO:0008137">
    <property type="term" value="F:NADH dehydrogenase (ubiquinone) activity"/>
    <property type="evidence" value="ECO:0007669"/>
    <property type="project" value="InterPro"/>
</dbReference>
<dbReference type="Gene3D" id="3.30.70.20">
    <property type="match status" value="1"/>
</dbReference>
<evidence type="ECO:0000259" key="1">
    <source>
        <dbReference type="PROSITE" id="PS51379"/>
    </source>
</evidence>
<dbReference type="InterPro" id="IPR017896">
    <property type="entry name" value="4Fe4S_Fe-S-bd"/>
</dbReference>
<dbReference type="Proteomes" id="UP001283212">
    <property type="component" value="Unassembled WGS sequence"/>
</dbReference>
<keyword evidence="3" id="KW-1185">Reference proteome</keyword>
<dbReference type="InterPro" id="IPR017900">
    <property type="entry name" value="4Fe4S_Fe_S_CS"/>
</dbReference>
<dbReference type="RefSeq" id="WP_338096843.1">
    <property type="nucleotide sequence ID" value="NZ_JAWDKB010000007.1"/>
</dbReference>
<proteinExistence type="predicted"/>
<evidence type="ECO:0000313" key="3">
    <source>
        <dbReference type="Proteomes" id="UP001283212"/>
    </source>
</evidence>
<dbReference type="PROSITE" id="PS00198">
    <property type="entry name" value="4FE4S_FER_1"/>
    <property type="match status" value="1"/>
</dbReference>
<dbReference type="PROSITE" id="PS51379">
    <property type="entry name" value="4FE4S_FER_2"/>
    <property type="match status" value="2"/>
</dbReference>
<dbReference type="Pfam" id="PF00037">
    <property type="entry name" value="Fer4"/>
    <property type="match status" value="1"/>
</dbReference>
<dbReference type="PANTHER" id="PTHR43122:SF2">
    <property type="entry name" value="FERREDOXIN SUBUNIT OF PYRUVATE:FLAVODOXIN OXIDOREDUCTASE"/>
    <property type="match status" value="1"/>
</dbReference>
<dbReference type="GO" id="GO:0016491">
    <property type="term" value="F:oxidoreductase activity"/>
    <property type="evidence" value="ECO:0007669"/>
    <property type="project" value="UniProtKB-ARBA"/>
</dbReference>
<dbReference type="InterPro" id="IPR000283">
    <property type="entry name" value="NADH_UbQ_OxRdtase_75kDa_su_CS"/>
</dbReference>
<dbReference type="PROSITE" id="PS00643">
    <property type="entry name" value="COMPLEX1_75K_3"/>
    <property type="match status" value="1"/>
</dbReference>
<protein>
    <recommendedName>
        <fullName evidence="1">4Fe-4S ferredoxin-type domain-containing protein</fullName>
    </recommendedName>
</protein>
<dbReference type="GO" id="GO:0016020">
    <property type="term" value="C:membrane"/>
    <property type="evidence" value="ECO:0007669"/>
    <property type="project" value="InterPro"/>
</dbReference>
<organism evidence="2 3">
    <name type="scientific">Methanorbis rubei</name>
    <dbReference type="NCBI Taxonomy" id="3028300"/>
    <lineage>
        <taxon>Archaea</taxon>
        <taxon>Methanobacteriati</taxon>
        <taxon>Methanobacteriota</taxon>
        <taxon>Stenosarchaea group</taxon>
        <taxon>Methanomicrobia</taxon>
        <taxon>Methanomicrobiales</taxon>
        <taxon>Methanocorpusculaceae</taxon>
        <taxon>Methanorbis</taxon>
    </lineage>
</organism>
<accession>A0AAE4SC24</accession>
<sequence length="128" mass="14228">MKLMVTFDREGVLEANIANAILKSGVPVNVERAQIDGDDGWTLLDVADDKAEKFIAALRHPGVTVRIQKDAVSHNITECVDCGLCISICQKQVFSFNDSWQLQVNSERCVLCGRCVMYCPQRALTLQQ</sequence>
<dbReference type="GO" id="GO:0042773">
    <property type="term" value="P:ATP synthesis coupled electron transport"/>
    <property type="evidence" value="ECO:0007669"/>
    <property type="project" value="InterPro"/>
</dbReference>
<reference evidence="2 3" key="1">
    <citation type="submission" date="2023-06" db="EMBL/GenBank/DDBJ databases">
        <title>Genome sequence of Methancorpusculaceae sp. Cs1.</title>
        <authorList>
            <person name="Protasov E."/>
            <person name="Platt K."/>
            <person name="Poehlein A."/>
            <person name="Daniel R."/>
            <person name="Brune A."/>
        </authorList>
    </citation>
    <scope>NUCLEOTIDE SEQUENCE [LARGE SCALE GENOMIC DNA]</scope>
    <source>
        <strain evidence="2 3">Cs1</strain>
    </source>
</reference>
<comment type="caution">
    <text evidence="2">The sequence shown here is derived from an EMBL/GenBank/DDBJ whole genome shotgun (WGS) entry which is preliminary data.</text>
</comment>
<feature type="domain" description="4Fe-4S ferredoxin-type" evidence="1">
    <location>
        <begin position="70"/>
        <end position="99"/>
    </location>
</feature>
<dbReference type="EMBL" id="JAWDKB010000007">
    <property type="protein sequence ID" value="MDV0444347.1"/>
    <property type="molecule type" value="Genomic_DNA"/>
</dbReference>
<dbReference type="AlphaFoldDB" id="A0AAE4SC24"/>
<dbReference type="SUPFAM" id="SSF54862">
    <property type="entry name" value="4Fe-4S ferredoxins"/>
    <property type="match status" value="1"/>
</dbReference>
<dbReference type="Pfam" id="PF12800">
    <property type="entry name" value="Fer4_4"/>
    <property type="match status" value="1"/>
</dbReference>